<sequence length="796" mass="89897">MRPNEGPSPSNFFEVEISPTEFFQDVGVMVVESRLPDYSKSGMKAGVHSWPITRNSKKSCCKSNLEAEPCKMVASTRSKIQLSFEEKQCLYIKVYITLEEDDFENLKHKNRVSLDKMKSNMVLLEKWKVKVIDSCNNQDTFNVNMVLQAVRSYVHFSQLSSWLASSQGLFPHTINHRITTNEESDDFLNTPVFHKFPLADISNTESIQIEVASLPRMEVPSLLFLLKQERNSFTFDGGGKPKDPRLHRSKLPDDKIIEKEPNSTDFLFSKNGHSVGKRKDENLDKYYCSSHSEQHHCRQIGYAGQKCMRRESDFDVGFSRSNKVFGANENLSHPKQSLSLALLLNQRTPERTKNHDRNGESSDFGSIHNRNESPLSLSQLLESEDKNVRNINNYRTENVEADRTKNNVYPTPTDGVEATRTKDENLSSLLQDVVLSQEEENNETEKDSEIEDDDDDDLEAYNYDEDITPEKFVVDEHFAASQQSQHVAGMSSLKPCQRRMRSKSVSPNFVQRQQADCSKNGTATKPIAARRLAMVAGTVPIFNAKTGLPLSSSPAPIKKPRKISESSCGSNLSKSSSLDDLQPCALGLSKSAPAPSSLLGNFEESVLNGRMPINGFLEGFWAKLGASGTFCPKHINIPMEIQYFSLSDDNAPSPYLGRITLRDKKKRKRYRVPRKGTVQLTIFNPNKTVVKVFIVVYNFEDMPDYTRTFLRQKIVAADSTNSKNDVPTLHYLIHLSFVSSKSSHIYLHSDIRVLFRQRAPDEPLKTITNGPTNPKYTSITKRSHPFKGGSENDDSS</sequence>
<feature type="compositionally biased region" description="Low complexity" evidence="2">
    <location>
        <begin position="426"/>
        <end position="436"/>
    </location>
</feature>
<dbReference type="Proteomes" id="UP000594262">
    <property type="component" value="Unplaced"/>
</dbReference>
<comment type="similarity">
    <text evidence="1">Belongs to the ATOS family.</text>
</comment>
<feature type="domain" description="Atos-like conserved" evidence="3">
    <location>
        <begin position="598"/>
        <end position="656"/>
    </location>
</feature>
<name>A0A7M5XF41_9CNID</name>
<evidence type="ECO:0000256" key="2">
    <source>
        <dbReference type="SAM" id="MobiDB-lite"/>
    </source>
</evidence>
<dbReference type="Pfam" id="PF13889">
    <property type="entry name" value="Chromosome_seg"/>
    <property type="match status" value="1"/>
</dbReference>
<dbReference type="PANTHER" id="PTHR13199">
    <property type="entry name" value="GH03947P"/>
    <property type="match status" value="1"/>
</dbReference>
<dbReference type="GeneID" id="136806204"/>
<evidence type="ECO:0000313" key="5">
    <source>
        <dbReference type="Proteomes" id="UP000594262"/>
    </source>
</evidence>
<accession>A0A7M5XF41</accession>
<feature type="region of interest" description="Disordered" evidence="2">
    <location>
        <begin position="393"/>
        <end position="456"/>
    </location>
</feature>
<proteinExistence type="inferred from homology"/>
<evidence type="ECO:0000259" key="3">
    <source>
        <dbReference type="SMART" id="SM01177"/>
    </source>
</evidence>
<dbReference type="OrthoDB" id="10069709at2759"/>
<dbReference type="RefSeq" id="XP_066918865.1">
    <property type="nucleotide sequence ID" value="XM_067062764.1"/>
</dbReference>
<evidence type="ECO:0000313" key="4">
    <source>
        <dbReference type="EnsemblMetazoa" id="CLYHEMP022434.2"/>
    </source>
</evidence>
<dbReference type="AlphaFoldDB" id="A0A7M5XF41"/>
<feature type="region of interest" description="Disordered" evidence="2">
    <location>
        <begin position="553"/>
        <end position="576"/>
    </location>
</feature>
<protein>
    <recommendedName>
        <fullName evidence="3">Atos-like conserved domain-containing protein</fullName>
    </recommendedName>
</protein>
<feature type="region of interest" description="Disordered" evidence="2">
    <location>
        <begin position="763"/>
        <end position="796"/>
    </location>
</feature>
<dbReference type="SMART" id="SM01177">
    <property type="entry name" value="DUF4210"/>
    <property type="match status" value="1"/>
</dbReference>
<keyword evidence="5" id="KW-1185">Reference proteome</keyword>
<reference evidence="4" key="1">
    <citation type="submission" date="2021-01" db="UniProtKB">
        <authorList>
            <consortium name="EnsemblMetazoa"/>
        </authorList>
    </citation>
    <scope>IDENTIFICATION</scope>
</reference>
<feature type="compositionally biased region" description="Basic and acidic residues" evidence="2">
    <location>
        <begin position="348"/>
        <end position="360"/>
    </location>
</feature>
<evidence type="ECO:0000256" key="1">
    <source>
        <dbReference type="ARBA" id="ARBA00034497"/>
    </source>
</evidence>
<dbReference type="InterPro" id="IPR025261">
    <property type="entry name" value="Atos-like_cons_dom"/>
</dbReference>
<dbReference type="Pfam" id="PF13915">
    <property type="entry name" value="DUF4210"/>
    <property type="match status" value="1"/>
</dbReference>
<dbReference type="InterPro" id="IPR033473">
    <property type="entry name" value="Atos-like_C"/>
</dbReference>
<organism evidence="4 5">
    <name type="scientific">Clytia hemisphaerica</name>
    <dbReference type="NCBI Taxonomy" id="252671"/>
    <lineage>
        <taxon>Eukaryota</taxon>
        <taxon>Metazoa</taxon>
        <taxon>Cnidaria</taxon>
        <taxon>Hydrozoa</taxon>
        <taxon>Hydroidolina</taxon>
        <taxon>Leptothecata</taxon>
        <taxon>Obeliida</taxon>
        <taxon>Clytiidae</taxon>
        <taxon>Clytia</taxon>
    </lineage>
</organism>
<feature type="compositionally biased region" description="Polar residues" evidence="2">
    <location>
        <begin position="766"/>
        <end position="780"/>
    </location>
</feature>
<dbReference type="EnsemblMetazoa" id="CLYHEMT022434.2">
    <property type="protein sequence ID" value="CLYHEMP022434.2"/>
    <property type="gene ID" value="CLYHEMG022434"/>
</dbReference>
<feature type="region of interest" description="Disordered" evidence="2">
    <location>
        <begin position="348"/>
        <end position="372"/>
    </location>
</feature>
<dbReference type="InterPro" id="IPR051506">
    <property type="entry name" value="ATOS_Transcription_Regulators"/>
</dbReference>
<dbReference type="PANTHER" id="PTHR13199:SF11">
    <property type="entry name" value="PROTEIN ATOSSA"/>
    <property type="match status" value="1"/>
</dbReference>
<feature type="compositionally biased region" description="Low complexity" evidence="2">
    <location>
        <begin position="565"/>
        <end position="576"/>
    </location>
</feature>
<feature type="compositionally biased region" description="Acidic residues" evidence="2">
    <location>
        <begin position="437"/>
        <end position="456"/>
    </location>
</feature>